<dbReference type="RefSeq" id="WP_104831845.1">
    <property type="nucleotide sequence ID" value="NZ_PJCH01000016.1"/>
</dbReference>
<reference evidence="2 3" key="1">
    <citation type="submission" date="2017-12" db="EMBL/GenBank/DDBJ databases">
        <authorList>
            <person name="Hurst M.R.H."/>
        </authorList>
    </citation>
    <scope>NUCLEOTIDE SEQUENCE [LARGE SCALE GENOMIC DNA]</scope>
    <source>
        <strain evidence="2 3">SY-3-19</strain>
    </source>
</reference>
<dbReference type="Proteomes" id="UP000239504">
    <property type="component" value="Unassembled WGS sequence"/>
</dbReference>
<evidence type="ECO:0000313" key="2">
    <source>
        <dbReference type="EMBL" id="PQA85792.1"/>
    </source>
</evidence>
<sequence length="161" mass="17132">MKWLLSLSIAQTALIAMLGLRVVAIDLETDAIAKNVDAARRAAEAGRLSSQTAPSWENASAPSLTAEEARLILREELAALERPAAQAEPPAAPSGPSPEETRRMAANVAGDINYYKGAGAITPTEMEILQTKIAKLPLAERRNALSELARAMTRGEIDGLM</sequence>
<dbReference type="AlphaFoldDB" id="A0A2S7JZW0"/>
<gene>
    <name evidence="2" type="ORF">CW354_19790</name>
</gene>
<comment type="caution">
    <text evidence="2">The sequence shown here is derived from an EMBL/GenBank/DDBJ whole genome shotgun (WGS) entry which is preliminary data.</text>
</comment>
<keyword evidence="3" id="KW-1185">Reference proteome</keyword>
<evidence type="ECO:0000256" key="1">
    <source>
        <dbReference type="SAM" id="MobiDB-lite"/>
    </source>
</evidence>
<feature type="region of interest" description="Disordered" evidence="1">
    <location>
        <begin position="81"/>
        <end position="101"/>
    </location>
</feature>
<name>A0A2S7JZW0_9PROT</name>
<dbReference type="EMBL" id="PJCH01000016">
    <property type="protein sequence ID" value="PQA85792.1"/>
    <property type="molecule type" value="Genomic_DNA"/>
</dbReference>
<proteinExistence type="predicted"/>
<protein>
    <submittedName>
        <fullName evidence="2">Uncharacterized protein</fullName>
    </submittedName>
</protein>
<accession>A0A2S7JZW0</accession>
<evidence type="ECO:0000313" key="3">
    <source>
        <dbReference type="Proteomes" id="UP000239504"/>
    </source>
</evidence>
<organism evidence="2 3">
    <name type="scientific">Hyphococcus luteus</name>
    <dbReference type="NCBI Taxonomy" id="2058213"/>
    <lineage>
        <taxon>Bacteria</taxon>
        <taxon>Pseudomonadati</taxon>
        <taxon>Pseudomonadota</taxon>
        <taxon>Alphaproteobacteria</taxon>
        <taxon>Parvularculales</taxon>
        <taxon>Parvularculaceae</taxon>
        <taxon>Hyphococcus</taxon>
    </lineage>
</organism>